<dbReference type="AlphaFoldDB" id="A0A9P0GUE2"/>
<sequence>MRSKKQSFTLSHDINYNSRSTLNNNEAIDLSSISGSCETMRENIYNPYEHRILQHPNTYFGAVVHIAKGSLGTGVLAVPRAFKTAGLLVGTIGTVLVGILCTYNVHLLVSASLKICVKTKTPSLGFSESVEEIFKNGPMPIRSWSKFAKIFVEIALCLTYYLAIAVYAVFISESLTKLVSFYHPPASSWNLYFILVLFVLLVVCCQIRELKRLVPFSVVANMAMVTAFLITLYYMCERMAKVNVAERHLATSLSAIPSYFSTVLFAMEGIGTILPVENSMSEGRFLGFGGALNLAMAFVVTCHTTIGFCGYYAFGEDTKAAITQNLPSDEIPAQVVQGCISASMFFTFMLNHHVPTEILWRRLQPYVPTGKEGVAQVALRSSTVTFAMLVAAAANKNLDALMDLVGAVFFSILGLFVPAVVDILVNWSAWGRYHWRLLQDGVLIVMALFALVSGTYYAL</sequence>
<feature type="transmembrane region" description="Helical" evidence="5">
    <location>
        <begin position="400"/>
        <end position="425"/>
    </location>
</feature>
<feature type="transmembrane region" description="Helical" evidence="5">
    <location>
        <begin position="150"/>
        <end position="169"/>
    </location>
</feature>
<dbReference type="PANTHER" id="PTHR22950">
    <property type="entry name" value="AMINO ACID TRANSPORTER"/>
    <property type="match status" value="1"/>
</dbReference>
<proteinExistence type="predicted"/>
<dbReference type="Pfam" id="PF01490">
    <property type="entry name" value="Aa_trans"/>
    <property type="match status" value="1"/>
</dbReference>
<gene>
    <name evidence="7" type="ORF">PHAECO_LOCUS9843</name>
</gene>
<dbReference type="PRINTS" id="PR00173">
    <property type="entry name" value="EDTRNSPORT"/>
</dbReference>
<dbReference type="Proteomes" id="UP001153737">
    <property type="component" value="Chromosome 6"/>
</dbReference>
<reference evidence="7" key="1">
    <citation type="submission" date="2022-01" db="EMBL/GenBank/DDBJ databases">
        <authorList>
            <person name="King R."/>
        </authorList>
    </citation>
    <scope>NUCLEOTIDE SEQUENCE</scope>
</reference>
<organism evidence="7 8">
    <name type="scientific">Phaedon cochleariae</name>
    <name type="common">Mustard beetle</name>
    <dbReference type="NCBI Taxonomy" id="80249"/>
    <lineage>
        <taxon>Eukaryota</taxon>
        <taxon>Metazoa</taxon>
        <taxon>Ecdysozoa</taxon>
        <taxon>Arthropoda</taxon>
        <taxon>Hexapoda</taxon>
        <taxon>Insecta</taxon>
        <taxon>Pterygota</taxon>
        <taxon>Neoptera</taxon>
        <taxon>Endopterygota</taxon>
        <taxon>Coleoptera</taxon>
        <taxon>Polyphaga</taxon>
        <taxon>Cucujiformia</taxon>
        <taxon>Chrysomeloidea</taxon>
        <taxon>Chrysomelidae</taxon>
        <taxon>Chrysomelinae</taxon>
        <taxon>Chrysomelini</taxon>
        <taxon>Phaedon</taxon>
    </lineage>
</organism>
<evidence type="ECO:0000256" key="2">
    <source>
        <dbReference type="ARBA" id="ARBA00022692"/>
    </source>
</evidence>
<evidence type="ECO:0000256" key="1">
    <source>
        <dbReference type="ARBA" id="ARBA00004141"/>
    </source>
</evidence>
<dbReference type="PANTHER" id="PTHR22950:SF494">
    <property type="entry name" value="GH04538P"/>
    <property type="match status" value="1"/>
</dbReference>
<evidence type="ECO:0000256" key="4">
    <source>
        <dbReference type="ARBA" id="ARBA00023136"/>
    </source>
</evidence>
<keyword evidence="2 5" id="KW-0812">Transmembrane</keyword>
<feature type="transmembrane region" description="Helical" evidence="5">
    <location>
        <begin position="84"/>
        <end position="105"/>
    </location>
</feature>
<evidence type="ECO:0000313" key="8">
    <source>
        <dbReference type="Proteomes" id="UP001153737"/>
    </source>
</evidence>
<accession>A0A9P0GUE2</accession>
<dbReference type="GO" id="GO:0005774">
    <property type="term" value="C:vacuolar membrane"/>
    <property type="evidence" value="ECO:0007669"/>
    <property type="project" value="TreeGrafter"/>
</dbReference>
<feature type="transmembrane region" description="Helical" evidence="5">
    <location>
        <begin position="288"/>
        <end position="314"/>
    </location>
</feature>
<evidence type="ECO:0000259" key="6">
    <source>
        <dbReference type="Pfam" id="PF01490"/>
    </source>
</evidence>
<evidence type="ECO:0000256" key="3">
    <source>
        <dbReference type="ARBA" id="ARBA00022989"/>
    </source>
</evidence>
<keyword evidence="8" id="KW-1185">Reference proteome</keyword>
<feature type="transmembrane region" description="Helical" evidence="5">
    <location>
        <begin position="437"/>
        <end position="458"/>
    </location>
</feature>
<dbReference type="EMBL" id="OU896712">
    <property type="protein sequence ID" value="CAH1174128.1"/>
    <property type="molecule type" value="Genomic_DNA"/>
</dbReference>
<name>A0A9P0GUE2_PHACE</name>
<feature type="transmembrane region" description="Helical" evidence="5">
    <location>
        <begin position="59"/>
        <end position="78"/>
    </location>
</feature>
<dbReference type="OrthoDB" id="1684102at2759"/>
<reference evidence="7" key="2">
    <citation type="submission" date="2022-10" db="EMBL/GenBank/DDBJ databases">
        <authorList>
            <consortium name="ENA_rothamsted_submissions"/>
            <consortium name="culmorum"/>
            <person name="King R."/>
        </authorList>
    </citation>
    <scope>NUCLEOTIDE SEQUENCE</scope>
</reference>
<dbReference type="InterPro" id="IPR013057">
    <property type="entry name" value="AA_transpt_TM"/>
</dbReference>
<feature type="transmembrane region" description="Helical" evidence="5">
    <location>
        <begin position="189"/>
        <end position="207"/>
    </location>
</feature>
<feature type="transmembrane region" description="Helical" evidence="5">
    <location>
        <begin position="255"/>
        <end position="276"/>
    </location>
</feature>
<feature type="domain" description="Amino acid transporter transmembrane" evidence="6">
    <location>
        <begin position="58"/>
        <end position="457"/>
    </location>
</feature>
<keyword evidence="3 5" id="KW-1133">Transmembrane helix</keyword>
<dbReference type="GO" id="GO:0015179">
    <property type="term" value="F:L-amino acid transmembrane transporter activity"/>
    <property type="evidence" value="ECO:0007669"/>
    <property type="project" value="TreeGrafter"/>
</dbReference>
<feature type="transmembrane region" description="Helical" evidence="5">
    <location>
        <begin position="214"/>
        <end position="235"/>
    </location>
</feature>
<evidence type="ECO:0000313" key="7">
    <source>
        <dbReference type="EMBL" id="CAH1174128.1"/>
    </source>
</evidence>
<keyword evidence="4 5" id="KW-0472">Membrane</keyword>
<comment type="subcellular location">
    <subcellularLocation>
        <location evidence="1">Membrane</location>
        <topology evidence="1">Multi-pass membrane protein</topology>
    </subcellularLocation>
</comment>
<protein>
    <recommendedName>
        <fullName evidence="6">Amino acid transporter transmembrane domain-containing protein</fullName>
    </recommendedName>
</protein>
<evidence type="ECO:0000256" key="5">
    <source>
        <dbReference type="SAM" id="Phobius"/>
    </source>
</evidence>